<dbReference type="EMBL" id="KN833014">
    <property type="protein sequence ID" value="KIM78758.1"/>
    <property type="molecule type" value="Genomic_DNA"/>
</dbReference>
<proteinExistence type="predicted"/>
<evidence type="ECO:0000256" key="1">
    <source>
        <dbReference type="SAM" id="MobiDB-lite"/>
    </source>
</evidence>
<dbReference type="Proteomes" id="UP000054166">
    <property type="component" value="Unassembled WGS sequence"/>
</dbReference>
<dbReference type="AlphaFoldDB" id="A0A0C3AXM1"/>
<dbReference type="InParanoid" id="A0A0C3AXM1"/>
<feature type="compositionally biased region" description="Polar residues" evidence="1">
    <location>
        <begin position="12"/>
        <end position="42"/>
    </location>
</feature>
<accession>A0A0C3AXM1</accession>
<organism evidence="2 3">
    <name type="scientific">Piloderma croceum (strain F 1598)</name>
    <dbReference type="NCBI Taxonomy" id="765440"/>
    <lineage>
        <taxon>Eukaryota</taxon>
        <taxon>Fungi</taxon>
        <taxon>Dikarya</taxon>
        <taxon>Basidiomycota</taxon>
        <taxon>Agaricomycotina</taxon>
        <taxon>Agaricomycetes</taxon>
        <taxon>Agaricomycetidae</taxon>
        <taxon>Atheliales</taxon>
        <taxon>Atheliaceae</taxon>
        <taxon>Piloderma</taxon>
    </lineage>
</organism>
<protein>
    <submittedName>
        <fullName evidence="2">Uncharacterized protein</fullName>
    </submittedName>
</protein>
<sequence length="60" mass="6883">MSPSEHEHGPLNYNNFPDSYSNYSPQREQKKSPSINRHGFNNSEQMIGTAAFHGYPHHIV</sequence>
<gene>
    <name evidence="2" type="ORF">PILCRDRAFT_824169</name>
</gene>
<evidence type="ECO:0000313" key="3">
    <source>
        <dbReference type="Proteomes" id="UP000054166"/>
    </source>
</evidence>
<evidence type="ECO:0000313" key="2">
    <source>
        <dbReference type="EMBL" id="KIM78758.1"/>
    </source>
</evidence>
<reference evidence="2 3" key="1">
    <citation type="submission" date="2014-04" db="EMBL/GenBank/DDBJ databases">
        <authorList>
            <consortium name="DOE Joint Genome Institute"/>
            <person name="Kuo A."/>
            <person name="Tarkka M."/>
            <person name="Buscot F."/>
            <person name="Kohler A."/>
            <person name="Nagy L.G."/>
            <person name="Floudas D."/>
            <person name="Copeland A."/>
            <person name="Barry K.W."/>
            <person name="Cichocki N."/>
            <person name="Veneault-Fourrey C."/>
            <person name="LaButti K."/>
            <person name="Lindquist E.A."/>
            <person name="Lipzen A."/>
            <person name="Lundell T."/>
            <person name="Morin E."/>
            <person name="Murat C."/>
            <person name="Sun H."/>
            <person name="Tunlid A."/>
            <person name="Henrissat B."/>
            <person name="Grigoriev I.V."/>
            <person name="Hibbett D.S."/>
            <person name="Martin F."/>
            <person name="Nordberg H.P."/>
            <person name="Cantor M.N."/>
            <person name="Hua S.X."/>
        </authorList>
    </citation>
    <scope>NUCLEOTIDE SEQUENCE [LARGE SCALE GENOMIC DNA]</scope>
    <source>
        <strain evidence="2 3">F 1598</strain>
    </source>
</reference>
<feature type="region of interest" description="Disordered" evidence="1">
    <location>
        <begin position="1"/>
        <end position="42"/>
    </location>
</feature>
<reference evidence="3" key="2">
    <citation type="submission" date="2015-01" db="EMBL/GenBank/DDBJ databases">
        <title>Evolutionary Origins and Diversification of the Mycorrhizal Mutualists.</title>
        <authorList>
            <consortium name="DOE Joint Genome Institute"/>
            <consortium name="Mycorrhizal Genomics Consortium"/>
            <person name="Kohler A."/>
            <person name="Kuo A."/>
            <person name="Nagy L.G."/>
            <person name="Floudas D."/>
            <person name="Copeland A."/>
            <person name="Barry K.W."/>
            <person name="Cichocki N."/>
            <person name="Veneault-Fourrey C."/>
            <person name="LaButti K."/>
            <person name="Lindquist E.A."/>
            <person name="Lipzen A."/>
            <person name="Lundell T."/>
            <person name="Morin E."/>
            <person name="Murat C."/>
            <person name="Riley R."/>
            <person name="Ohm R."/>
            <person name="Sun H."/>
            <person name="Tunlid A."/>
            <person name="Henrissat B."/>
            <person name="Grigoriev I.V."/>
            <person name="Hibbett D.S."/>
            <person name="Martin F."/>
        </authorList>
    </citation>
    <scope>NUCLEOTIDE SEQUENCE [LARGE SCALE GENOMIC DNA]</scope>
    <source>
        <strain evidence="3">F 1598</strain>
    </source>
</reference>
<name>A0A0C3AXM1_PILCF</name>
<dbReference type="HOGENOM" id="CLU_2942619_0_0_1"/>
<keyword evidence="3" id="KW-1185">Reference proteome</keyword>